<dbReference type="Gene3D" id="3.40.50.300">
    <property type="entry name" value="P-loop containing nucleotide triphosphate hydrolases"/>
    <property type="match status" value="2"/>
</dbReference>
<reference evidence="14" key="1">
    <citation type="submission" date="2024-04" db="EMBL/GenBank/DDBJ databases">
        <authorList>
            <consortium name="Molecular Ecology Group"/>
        </authorList>
    </citation>
    <scope>NUCLEOTIDE SEQUENCE</scope>
</reference>
<dbReference type="FunFam" id="3.40.50.300:FF:000079">
    <property type="entry name" value="probable ATP-dependent RNA helicase DDX17"/>
    <property type="match status" value="1"/>
</dbReference>
<evidence type="ECO:0000256" key="8">
    <source>
        <dbReference type="PROSITE-ProRule" id="PRU00552"/>
    </source>
</evidence>
<feature type="compositionally biased region" description="Polar residues" evidence="10">
    <location>
        <begin position="650"/>
        <end position="660"/>
    </location>
</feature>
<evidence type="ECO:0000259" key="13">
    <source>
        <dbReference type="PROSITE" id="PS51195"/>
    </source>
</evidence>
<dbReference type="PROSITE" id="PS50084">
    <property type="entry name" value="KH_TYPE_1"/>
    <property type="match status" value="1"/>
</dbReference>
<feature type="region of interest" description="Disordered" evidence="10">
    <location>
        <begin position="33"/>
        <end position="66"/>
    </location>
</feature>
<feature type="compositionally biased region" description="Basic and acidic residues" evidence="10">
    <location>
        <begin position="631"/>
        <end position="649"/>
    </location>
</feature>
<evidence type="ECO:0000256" key="7">
    <source>
        <dbReference type="PROSITE-ProRule" id="PRU00117"/>
    </source>
</evidence>
<keyword evidence="7" id="KW-0694">RNA-binding</keyword>
<feature type="domain" description="Helicase C-terminal" evidence="12">
    <location>
        <begin position="479"/>
        <end position="624"/>
    </location>
</feature>
<dbReference type="GO" id="GO:0031047">
    <property type="term" value="P:regulatory ncRNA-mediated gene silencing"/>
    <property type="evidence" value="ECO:0007669"/>
    <property type="project" value="UniProtKB-ARBA"/>
</dbReference>
<dbReference type="SUPFAM" id="SSF52540">
    <property type="entry name" value="P-loop containing nucleoside triphosphate hydrolases"/>
    <property type="match status" value="1"/>
</dbReference>
<dbReference type="InterPro" id="IPR004088">
    <property type="entry name" value="KH_dom_type_1"/>
</dbReference>
<evidence type="ECO:0000259" key="11">
    <source>
        <dbReference type="PROSITE" id="PS51192"/>
    </source>
</evidence>
<dbReference type="GO" id="GO:0003723">
    <property type="term" value="F:RNA binding"/>
    <property type="evidence" value="ECO:0007669"/>
    <property type="project" value="UniProtKB-UniRule"/>
</dbReference>
<evidence type="ECO:0000256" key="6">
    <source>
        <dbReference type="ARBA" id="ARBA00047984"/>
    </source>
</evidence>
<feature type="region of interest" description="Disordered" evidence="10">
    <location>
        <begin position="631"/>
        <end position="660"/>
    </location>
</feature>
<evidence type="ECO:0000259" key="12">
    <source>
        <dbReference type="PROSITE" id="PS51194"/>
    </source>
</evidence>
<dbReference type="PROSITE" id="PS51194">
    <property type="entry name" value="HELICASE_CTER"/>
    <property type="match status" value="1"/>
</dbReference>
<dbReference type="CDD" id="cd18787">
    <property type="entry name" value="SF2_C_DEAD"/>
    <property type="match status" value="1"/>
</dbReference>
<dbReference type="PROSITE" id="PS00039">
    <property type="entry name" value="DEAD_ATP_HELICASE"/>
    <property type="match status" value="1"/>
</dbReference>
<evidence type="ECO:0000256" key="5">
    <source>
        <dbReference type="ARBA" id="ARBA00022840"/>
    </source>
</evidence>
<comment type="catalytic activity">
    <reaction evidence="6">
        <text>ATP + H2O = ADP + phosphate + H(+)</text>
        <dbReference type="Rhea" id="RHEA:13065"/>
        <dbReference type="ChEBI" id="CHEBI:15377"/>
        <dbReference type="ChEBI" id="CHEBI:15378"/>
        <dbReference type="ChEBI" id="CHEBI:30616"/>
        <dbReference type="ChEBI" id="CHEBI:43474"/>
        <dbReference type="ChEBI" id="CHEBI:456216"/>
        <dbReference type="EC" id="3.6.4.13"/>
    </reaction>
</comment>
<sequence length="660" mass="75292">MSHRWEGNRTSSERYDQNYDNWEERDRNRRDNQFQRRYNRSSSDNWNSDLNTQTYSNSSRKRNITSTSNDTNELIIYIDANNVGRLIGRGGSKIKALQDESNAKINIDKQSNESGQTAVTLIGTGEAQQRAKSLIEELLIDRSISHQSAESDQKKTNFGQKKEEIDWNNFDWVKANDDYEKHQEQKWAALPPIIKNFYIEDPIVANMSKTKIAELKEMNNNIEVKLVFENEEGSDKIKIPNLIETFEQAFQNYPDILKEIQKQGFEKPSPIQCQAWPILLSGQDLIGIAQTGTGKTLAFLLPALIHIDGQVTPREERPGPNVLVMAPTRELALQIEKEVGKYSYRGIKAVCVYGGGSRKQQIDVVAKGVQIVIATPGRLNDLVQAGVLNVSAVTYLILDEADRMLDMGFEPQIRKTLLGVRPDRQTVMTSATWPQGVRRLAQSYMKNPIQVCVGSLDLAAVHTVTQRICLISEDEKINMLHQFFHEMGSHDKVIVFFGKKAKVDDMSSDLALTNIDCQSIHGDREQADREQALEDLKTGAVQILLATDVASRGIDIEDITHVLNFDFPKDIEEYVHRVGRTGRAGRTGESITFMTRQDWHHAKELIAILEEADQEVPEELYKMAERYEAWKQKKDSERSYPRNSRDGNNRSRQGYNRSRW</sequence>
<dbReference type="Pfam" id="PF00270">
    <property type="entry name" value="DEAD"/>
    <property type="match status" value="1"/>
</dbReference>
<dbReference type="InterPro" id="IPR027417">
    <property type="entry name" value="P-loop_NTPase"/>
</dbReference>
<evidence type="ECO:0000313" key="14">
    <source>
        <dbReference type="EMBL" id="CAL1682847.1"/>
    </source>
</evidence>
<dbReference type="InterPro" id="IPR001650">
    <property type="entry name" value="Helicase_C-like"/>
</dbReference>
<protein>
    <recommendedName>
        <fullName evidence="1">RNA helicase</fullName>
        <ecNumber evidence="1">3.6.4.13</ecNumber>
    </recommendedName>
</protein>
<dbReference type="EC" id="3.6.4.13" evidence="1"/>
<dbReference type="InterPro" id="IPR000629">
    <property type="entry name" value="RNA-helicase_DEAD-box_CS"/>
</dbReference>
<keyword evidence="3 9" id="KW-0378">Hydrolase</keyword>
<evidence type="ECO:0000256" key="1">
    <source>
        <dbReference type="ARBA" id="ARBA00012552"/>
    </source>
</evidence>
<organism evidence="14 15">
    <name type="scientific">Lasius platythorax</name>
    <dbReference type="NCBI Taxonomy" id="488582"/>
    <lineage>
        <taxon>Eukaryota</taxon>
        <taxon>Metazoa</taxon>
        <taxon>Ecdysozoa</taxon>
        <taxon>Arthropoda</taxon>
        <taxon>Hexapoda</taxon>
        <taxon>Insecta</taxon>
        <taxon>Pterygota</taxon>
        <taxon>Neoptera</taxon>
        <taxon>Endopterygota</taxon>
        <taxon>Hymenoptera</taxon>
        <taxon>Apocrita</taxon>
        <taxon>Aculeata</taxon>
        <taxon>Formicoidea</taxon>
        <taxon>Formicidae</taxon>
        <taxon>Formicinae</taxon>
        <taxon>Lasius</taxon>
        <taxon>Lasius</taxon>
    </lineage>
</organism>
<dbReference type="Proteomes" id="UP001497644">
    <property type="component" value="Chromosome 4"/>
</dbReference>
<keyword evidence="2 9" id="KW-0547">Nucleotide-binding</keyword>
<dbReference type="SMART" id="SM00490">
    <property type="entry name" value="HELICc"/>
    <property type="match status" value="1"/>
</dbReference>
<dbReference type="InterPro" id="IPR004087">
    <property type="entry name" value="KH_dom"/>
</dbReference>
<dbReference type="SMART" id="SM00487">
    <property type="entry name" value="DEXDc"/>
    <property type="match status" value="1"/>
</dbReference>
<dbReference type="GO" id="GO:0016787">
    <property type="term" value="F:hydrolase activity"/>
    <property type="evidence" value="ECO:0007669"/>
    <property type="project" value="UniProtKB-KW"/>
</dbReference>
<feature type="short sequence motif" description="Q motif" evidence="8">
    <location>
        <begin position="245"/>
        <end position="273"/>
    </location>
</feature>
<name>A0AAV2NRH9_9HYME</name>
<keyword evidence="4 9" id="KW-0347">Helicase</keyword>
<keyword evidence="15" id="KW-1185">Reference proteome</keyword>
<dbReference type="PROSITE" id="PS51195">
    <property type="entry name" value="Q_MOTIF"/>
    <property type="match status" value="1"/>
</dbReference>
<evidence type="ECO:0000313" key="15">
    <source>
        <dbReference type="Proteomes" id="UP001497644"/>
    </source>
</evidence>
<dbReference type="SMART" id="SM00322">
    <property type="entry name" value="KH"/>
    <property type="match status" value="1"/>
</dbReference>
<dbReference type="Gene3D" id="3.30.1370.10">
    <property type="entry name" value="K Homology domain, type 1"/>
    <property type="match status" value="1"/>
</dbReference>
<evidence type="ECO:0000256" key="10">
    <source>
        <dbReference type="SAM" id="MobiDB-lite"/>
    </source>
</evidence>
<dbReference type="CDD" id="cd17958">
    <property type="entry name" value="DEADc_DDX43_DDX53"/>
    <property type="match status" value="1"/>
</dbReference>
<dbReference type="Pfam" id="PF00271">
    <property type="entry name" value="Helicase_C"/>
    <property type="match status" value="1"/>
</dbReference>
<comment type="similarity">
    <text evidence="9">Belongs to the DEAD box helicase family.</text>
</comment>
<evidence type="ECO:0000256" key="2">
    <source>
        <dbReference type="ARBA" id="ARBA00022741"/>
    </source>
</evidence>
<dbReference type="SUPFAM" id="SSF54791">
    <property type="entry name" value="Eukaryotic type KH-domain (KH-domain type I)"/>
    <property type="match status" value="1"/>
</dbReference>
<dbReference type="EMBL" id="OZ034827">
    <property type="protein sequence ID" value="CAL1682847.1"/>
    <property type="molecule type" value="Genomic_DNA"/>
</dbReference>
<dbReference type="Pfam" id="PF00013">
    <property type="entry name" value="KH_1"/>
    <property type="match status" value="1"/>
</dbReference>
<dbReference type="InterPro" id="IPR014001">
    <property type="entry name" value="Helicase_ATP-bd"/>
</dbReference>
<keyword evidence="5 9" id="KW-0067">ATP-binding</keyword>
<dbReference type="InterPro" id="IPR036612">
    <property type="entry name" value="KH_dom_type_1_sf"/>
</dbReference>
<feature type="domain" description="DEAD-box RNA helicase Q" evidence="13">
    <location>
        <begin position="245"/>
        <end position="273"/>
    </location>
</feature>
<gene>
    <name evidence="14" type="ORF">LPLAT_LOCUS8702</name>
</gene>
<dbReference type="PANTHER" id="PTHR47958">
    <property type="entry name" value="ATP-DEPENDENT RNA HELICASE DBP3"/>
    <property type="match status" value="1"/>
</dbReference>
<proteinExistence type="inferred from homology"/>
<accession>A0AAV2NRH9</accession>
<feature type="compositionally biased region" description="Polar residues" evidence="10">
    <location>
        <begin position="41"/>
        <end position="66"/>
    </location>
</feature>
<dbReference type="PROSITE" id="PS51192">
    <property type="entry name" value="HELICASE_ATP_BIND_1"/>
    <property type="match status" value="1"/>
</dbReference>
<evidence type="ECO:0000256" key="9">
    <source>
        <dbReference type="RuleBase" id="RU000492"/>
    </source>
</evidence>
<dbReference type="FunFam" id="3.40.50.300:FF:000008">
    <property type="entry name" value="ATP-dependent RNA helicase RhlB"/>
    <property type="match status" value="1"/>
</dbReference>
<dbReference type="InterPro" id="IPR014014">
    <property type="entry name" value="RNA_helicase_DEAD_Q_motif"/>
</dbReference>
<dbReference type="GO" id="GO:0003724">
    <property type="term" value="F:RNA helicase activity"/>
    <property type="evidence" value="ECO:0007669"/>
    <property type="project" value="UniProtKB-EC"/>
</dbReference>
<evidence type="ECO:0000256" key="4">
    <source>
        <dbReference type="ARBA" id="ARBA00022806"/>
    </source>
</evidence>
<feature type="domain" description="Helicase ATP-binding" evidence="11">
    <location>
        <begin position="276"/>
        <end position="451"/>
    </location>
</feature>
<evidence type="ECO:0000256" key="3">
    <source>
        <dbReference type="ARBA" id="ARBA00022801"/>
    </source>
</evidence>
<dbReference type="InterPro" id="IPR011545">
    <property type="entry name" value="DEAD/DEAH_box_helicase_dom"/>
</dbReference>
<dbReference type="AlphaFoldDB" id="A0AAV2NRH9"/>
<dbReference type="GO" id="GO:0005524">
    <property type="term" value="F:ATP binding"/>
    <property type="evidence" value="ECO:0007669"/>
    <property type="project" value="UniProtKB-KW"/>
</dbReference>